<organism evidence="2 3">
    <name type="scientific">Hyunsoonleella aquatilis</name>
    <dbReference type="NCBI Taxonomy" id="2762758"/>
    <lineage>
        <taxon>Bacteria</taxon>
        <taxon>Pseudomonadati</taxon>
        <taxon>Bacteroidota</taxon>
        <taxon>Flavobacteriia</taxon>
        <taxon>Flavobacteriales</taxon>
        <taxon>Flavobacteriaceae</taxon>
    </lineage>
</organism>
<dbReference type="InterPro" id="IPR028250">
    <property type="entry name" value="DsbDN"/>
</dbReference>
<evidence type="ECO:0000313" key="3">
    <source>
        <dbReference type="Proteomes" id="UP000656244"/>
    </source>
</evidence>
<keyword evidence="3" id="KW-1185">Reference proteome</keyword>
<name>A0A923HD43_9FLAO</name>
<dbReference type="Pfam" id="PF11412">
    <property type="entry name" value="DsbD_N"/>
    <property type="match status" value="1"/>
</dbReference>
<accession>A0A923HD43</accession>
<protein>
    <submittedName>
        <fullName evidence="2">Cytochrome C biogenesis protein</fullName>
    </submittedName>
</protein>
<comment type="caution">
    <text evidence="2">The sequence shown here is derived from an EMBL/GenBank/DDBJ whole genome shotgun (WGS) entry which is preliminary data.</text>
</comment>
<dbReference type="Proteomes" id="UP000656244">
    <property type="component" value="Unassembled WGS sequence"/>
</dbReference>
<dbReference type="RefSeq" id="WP_186560055.1">
    <property type="nucleotide sequence ID" value="NZ_JACNMF010000002.1"/>
</dbReference>
<gene>
    <name evidence="2" type="ORF">H7U19_05775</name>
</gene>
<reference evidence="2" key="1">
    <citation type="submission" date="2020-08" db="EMBL/GenBank/DDBJ databases">
        <title>Hyunsoonleella sp. strain SJ7 genome sequencing and assembly.</title>
        <authorList>
            <person name="Kim I."/>
        </authorList>
    </citation>
    <scope>NUCLEOTIDE SEQUENCE</scope>
    <source>
        <strain evidence="2">SJ7</strain>
    </source>
</reference>
<evidence type="ECO:0000313" key="2">
    <source>
        <dbReference type="EMBL" id="MBC3757903.1"/>
    </source>
</evidence>
<proteinExistence type="predicted"/>
<dbReference type="EMBL" id="JACNMF010000002">
    <property type="protein sequence ID" value="MBC3757903.1"/>
    <property type="molecule type" value="Genomic_DNA"/>
</dbReference>
<evidence type="ECO:0000259" key="1">
    <source>
        <dbReference type="Pfam" id="PF11412"/>
    </source>
</evidence>
<feature type="domain" description="Thiol:disulfide interchange protein DsbD N-terminal" evidence="1">
    <location>
        <begin position="33"/>
        <end position="142"/>
    </location>
</feature>
<dbReference type="AlphaFoldDB" id="A0A923HD43"/>
<sequence>MKIITFLFVLISIQSYSQILNPVTWETSLEKISENEYDIVFTVDIESSWHLYSQYLSEGGPLPTVFKFEPNDNYKCEGQPLEENAKEVYEAVFEMNVKYFENKTVFKQRIIKLNNEPIDIKGTIHYMTCNDEKCIPGSKNFEASIK</sequence>